<organism evidence="11 12">
    <name type="scientific">Aureobasidium pullulans</name>
    <name type="common">Black yeast</name>
    <name type="synonym">Pullularia pullulans</name>
    <dbReference type="NCBI Taxonomy" id="5580"/>
    <lineage>
        <taxon>Eukaryota</taxon>
        <taxon>Fungi</taxon>
        <taxon>Dikarya</taxon>
        <taxon>Ascomycota</taxon>
        <taxon>Pezizomycotina</taxon>
        <taxon>Dothideomycetes</taxon>
        <taxon>Dothideomycetidae</taxon>
        <taxon>Dothideales</taxon>
        <taxon>Saccotheciaceae</taxon>
        <taxon>Aureobasidium</taxon>
    </lineage>
</organism>
<keyword evidence="5 8" id="KW-0862">Zinc</keyword>
<accession>A0A4S8Z1P0</accession>
<dbReference type="Proteomes" id="UP000310421">
    <property type="component" value="Unassembled WGS sequence"/>
</dbReference>
<evidence type="ECO:0000256" key="2">
    <source>
        <dbReference type="ARBA" id="ARBA00004921"/>
    </source>
</evidence>
<dbReference type="FunFam" id="3.40.50.720:FF:000068">
    <property type="entry name" value="Sorbitol dehydrogenase"/>
    <property type="match status" value="1"/>
</dbReference>
<dbReference type="InterPro" id="IPR002328">
    <property type="entry name" value="ADH_Zn_CS"/>
</dbReference>
<dbReference type="GO" id="GO:0006062">
    <property type="term" value="P:sorbitol catabolic process"/>
    <property type="evidence" value="ECO:0007669"/>
    <property type="project" value="TreeGrafter"/>
</dbReference>
<evidence type="ECO:0000259" key="9">
    <source>
        <dbReference type="Pfam" id="PF00107"/>
    </source>
</evidence>
<evidence type="ECO:0000256" key="6">
    <source>
        <dbReference type="ARBA" id="ARBA00023002"/>
    </source>
</evidence>
<dbReference type="InterPro" id="IPR036291">
    <property type="entry name" value="NAD(P)-bd_dom_sf"/>
</dbReference>
<proteinExistence type="inferred from homology"/>
<comment type="caution">
    <text evidence="11">The sequence shown here is derived from an EMBL/GenBank/DDBJ whole genome shotgun (WGS) entry which is preliminary data.</text>
</comment>
<dbReference type="Gene3D" id="3.40.50.720">
    <property type="entry name" value="NAD(P)-binding Rossmann-like Domain"/>
    <property type="match status" value="1"/>
</dbReference>
<reference evidence="11 12" key="1">
    <citation type="submission" date="2018-10" db="EMBL/GenBank/DDBJ databases">
        <title>Fifty Aureobasidium pullulans genomes reveal a recombining polyextremotolerant generalist.</title>
        <authorList>
            <person name="Gostincar C."/>
            <person name="Turk M."/>
            <person name="Zajc J."/>
            <person name="Gunde-Cimerman N."/>
        </authorList>
    </citation>
    <scope>NUCLEOTIDE SEQUENCE [LARGE SCALE GENOMIC DNA]</scope>
    <source>
        <strain evidence="11 12">EXF-10751</strain>
    </source>
</reference>
<keyword evidence="6" id="KW-0560">Oxidoreductase</keyword>
<dbReference type="PANTHER" id="PTHR43161:SF25">
    <property type="entry name" value="ALCOHOL DEHYDROGENASE, PUTATIVE (AFU_ORTHOLOGUE AFUA_1G14390)-RELATED"/>
    <property type="match status" value="1"/>
</dbReference>
<dbReference type="AlphaFoldDB" id="A0A4S8Z1P0"/>
<comment type="pathway">
    <text evidence="2">Carbohydrate degradation.</text>
</comment>
<dbReference type="GO" id="GO:0003939">
    <property type="term" value="F:L-iditol 2-dehydrogenase (NAD+) activity"/>
    <property type="evidence" value="ECO:0007669"/>
    <property type="project" value="TreeGrafter"/>
</dbReference>
<feature type="domain" description="Alcohol dehydrogenase-like C-terminal" evidence="9">
    <location>
        <begin position="201"/>
        <end position="347"/>
    </location>
</feature>
<comment type="similarity">
    <text evidence="3 8">Belongs to the zinc-containing alcohol dehydrogenase family.</text>
</comment>
<dbReference type="Pfam" id="PF00107">
    <property type="entry name" value="ADH_zinc_N"/>
    <property type="match status" value="1"/>
</dbReference>
<dbReference type="InterPro" id="IPR011032">
    <property type="entry name" value="GroES-like_sf"/>
</dbReference>
<evidence type="ECO:0000313" key="11">
    <source>
        <dbReference type="EMBL" id="THW60283.1"/>
    </source>
</evidence>
<name>A0A4S8Z1P0_AURPU</name>
<evidence type="ECO:0000256" key="3">
    <source>
        <dbReference type="ARBA" id="ARBA00008072"/>
    </source>
</evidence>
<dbReference type="InterPro" id="IPR045306">
    <property type="entry name" value="SDH-like"/>
</dbReference>
<dbReference type="GO" id="GO:0008270">
    <property type="term" value="F:zinc ion binding"/>
    <property type="evidence" value="ECO:0007669"/>
    <property type="project" value="InterPro"/>
</dbReference>
<dbReference type="Gene3D" id="3.90.180.10">
    <property type="entry name" value="Medium-chain alcohol dehydrogenases, catalytic domain"/>
    <property type="match status" value="1"/>
</dbReference>
<evidence type="ECO:0000256" key="4">
    <source>
        <dbReference type="ARBA" id="ARBA00022723"/>
    </source>
</evidence>
<evidence type="ECO:0000256" key="5">
    <source>
        <dbReference type="ARBA" id="ARBA00022833"/>
    </source>
</evidence>
<keyword evidence="7" id="KW-0520">NAD</keyword>
<sequence>MYRASQHLLPINVTMTDSGNVTSVGQYLTEAQHLSVVSQLVPALNPGEVLIAPRSVTLCGSDMHYFQKGCNGSIKILQPLCLGHEFSGNIVELGPGVTDRQQGDLVAIEPGVACGKCELCLDGRYNICPELRFRGSGSAWPHFQGGLQTRVVHPAAWTHKLPPGMTSEEGALLEPLAVAVHACRRAGIKPGSSCTVIGAGAVGLLCAVAARLSGCSRIVIADIVRSRVEFALHYRFADAGFVVPAKRGATAEEELEIATEMARSLAEVRYPDGTPVGRSNYTFECTGVQSCVQASILATKAGGKAVLVGMGTPNHLLPISDASAREVDIIAVWRYANCYPEAIDIMEKSKSDPMMPDIGQMITHRFHGLENVHQALTCASKSRDEDRNMVIKVVVNVNEEELDV</sequence>
<evidence type="ECO:0000256" key="7">
    <source>
        <dbReference type="ARBA" id="ARBA00023027"/>
    </source>
</evidence>
<gene>
    <name evidence="11" type="ORF">D6D20_05919</name>
</gene>
<evidence type="ECO:0000259" key="10">
    <source>
        <dbReference type="Pfam" id="PF08240"/>
    </source>
</evidence>
<dbReference type="InterPro" id="IPR013149">
    <property type="entry name" value="ADH-like_C"/>
</dbReference>
<protein>
    <submittedName>
        <fullName evidence="11">Alcohol dehydrogenase</fullName>
    </submittedName>
</protein>
<dbReference type="InterPro" id="IPR013154">
    <property type="entry name" value="ADH-like_N"/>
</dbReference>
<dbReference type="EMBL" id="QZAN01000064">
    <property type="protein sequence ID" value="THW60283.1"/>
    <property type="molecule type" value="Genomic_DNA"/>
</dbReference>
<dbReference type="CDD" id="cd05285">
    <property type="entry name" value="sorbitol_DH"/>
    <property type="match status" value="1"/>
</dbReference>
<dbReference type="SUPFAM" id="SSF50129">
    <property type="entry name" value="GroES-like"/>
    <property type="match status" value="1"/>
</dbReference>
<dbReference type="Pfam" id="PF08240">
    <property type="entry name" value="ADH_N"/>
    <property type="match status" value="1"/>
</dbReference>
<evidence type="ECO:0000256" key="8">
    <source>
        <dbReference type="RuleBase" id="RU361277"/>
    </source>
</evidence>
<dbReference type="PANTHER" id="PTHR43161">
    <property type="entry name" value="SORBITOL DEHYDROGENASE"/>
    <property type="match status" value="1"/>
</dbReference>
<comment type="cofactor">
    <cofactor evidence="1 8">
        <name>Zn(2+)</name>
        <dbReference type="ChEBI" id="CHEBI:29105"/>
    </cofactor>
</comment>
<evidence type="ECO:0000256" key="1">
    <source>
        <dbReference type="ARBA" id="ARBA00001947"/>
    </source>
</evidence>
<dbReference type="PROSITE" id="PS00059">
    <property type="entry name" value="ADH_ZINC"/>
    <property type="match status" value="1"/>
</dbReference>
<keyword evidence="4 8" id="KW-0479">Metal-binding</keyword>
<evidence type="ECO:0000313" key="12">
    <source>
        <dbReference type="Proteomes" id="UP000310421"/>
    </source>
</evidence>
<feature type="domain" description="Alcohol dehydrogenase-like N-terminal" evidence="10">
    <location>
        <begin position="46"/>
        <end position="162"/>
    </location>
</feature>
<dbReference type="SUPFAM" id="SSF51735">
    <property type="entry name" value="NAD(P)-binding Rossmann-fold domains"/>
    <property type="match status" value="1"/>
</dbReference>